<proteinExistence type="predicted"/>
<dbReference type="PANTHER" id="PTHR19959">
    <property type="entry name" value="KINESIN LIGHT CHAIN"/>
    <property type="match status" value="1"/>
</dbReference>
<dbReference type="Proteomes" id="UP000027456">
    <property type="component" value="Unassembled WGS sequence"/>
</dbReference>
<dbReference type="Gene3D" id="1.25.40.10">
    <property type="entry name" value="Tetratricopeptide repeat domain"/>
    <property type="match status" value="2"/>
</dbReference>
<dbReference type="HOGENOM" id="CLU_001305_0_1_1"/>
<feature type="region of interest" description="Disordered" evidence="1">
    <location>
        <begin position="686"/>
        <end position="710"/>
    </location>
</feature>
<dbReference type="PANTHER" id="PTHR19959:SF119">
    <property type="entry name" value="FUNGAL LIPASE-LIKE DOMAIN-CONTAINING PROTEIN"/>
    <property type="match status" value="1"/>
</dbReference>
<reference evidence="3 4" key="1">
    <citation type="submission" date="2013-12" db="EMBL/GenBank/DDBJ databases">
        <authorList>
            <person name="Cubeta M."/>
            <person name="Pakala S."/>
            <person name="Fedorova N."/>
            <person name="Thomas E."/>
            <person name="Dean R."/>
            <person name="Jabaji S."/>
            <person name="Neate S."/>
            <person name="Toda T."/>
            <person name="Tavantzis S."/>
            <person name="Vilgalys R."/>
            <person name="Bharathan N."/>
            <person name="Pakala S."/>
            <person name="Losada L.S."/>
            <person name="Zafar N."/>
            <person name="Nierman W."/>
        </authorList>
    </citation>
    <scope>NUCLEOTIDE SEQUENCE [LARGE SCALE GENOMIC DNA]</scope>
    <source>
        <strain evidence="3 4">123E</strain>
    </source>
</reference>
<protein>
    <submittedName>
        <fullName evidence="3">Aromatic di-alanine and TPR containing protein</fullName>
    </submittedName>
</protein>
<evidence type="ECO:0000259" key="2">
    <source>
        <dbReference type="Pfam" id="PF12770"/>
    </source>
</evidence>
<dbReference type="STRING" id="1423351.A0A074RRW3"/>
<evidence type="ECO:0000313" key="3">
    <source>
        <dbReference type="EMBL" id="KEP47433.1"/>
    </source>
</evidence>
<gene>
    <name evidence="3" type="ORF">V565_155930</name>
</gene>
<dbReference type="SUPFAM" id="SSF48452">
    <property type="entry name" value="TPR-like"/>
    <property type="match status" value="1"/>
</dbReference>
<dbReference type="AlphaFoldDB" id="A0A074RRW3"/>
<keyword evidence="4" id="KW-1185">Reference proteome</keyword>
<evidence type="ECO:0000313" key="4">
    <source>
        <dbReference type="Proteomes" id="UP000027456"/>
    </source>
</evidence>
<dbReference type="Pfam" id="PF13374">
    <property type="entry name" value="TPR_10"/>
    <property type="match status" value="1"/>
</dbReference>
<dbReference type="EMBL" id="AZST01000743">
    <property type="protein sequence ID" value="KEP47433.1"/>
    <property type="molecule type" value="Genomic_DNA"/>
</dbReference>
<evidence type="ECO:0000256" key="1">
    <source>
        <dbReference type="SAM" id="MobiDB-lite"/>
    </source>
</evidence>
<name>A0A074RRW3_9AGAM</name>
<dbReference type="SUPFAM" id="SSF81901">
    <property type="entry name" value="HCP-like"/>
    <property type="match status" value="1"/>
</dbReference>
<dbReference type="Pfam" id="PF12770">
    <property type="entry name" value="CHAT"/>
    <property type="match status" value="1"/>
</dbReference>
<dbReference type="OrthoDB" id="9991317at2759"/>
<comment type="caution">
    <text evidence="3">The sequence shown here is derived from an EMBL/GenBank/DDBJ whole genome shotgun (WGS) entry which is preliminary data.</text>
</comment>
<sequence>MDPTTQSKLDTIDKEIESISPMLSQALDGDLNLPLLLARIVNAHIERFSLSHQLDDIQKVIEYAPVALTLTAGEDSDLQDLLSNLGIAYSERFKRLGNMDDLDKGIEYEISSLFRRSDDDPDLPRQLANLAMAHKDRFGHLGELGDLDKAIEYDTRAVALTPEGNAAFPVRLEGLGTTHLFRFRFLGQLNDLDKAIEYQFRGLAMSADNDPHLPDILNNLGNSHFDRFQRLGELDDIEKAIEYESRAFVLTPDGHPRLPSRLTNLGLFHEYRFKRQGELNDLEKAIEYHSRALALTPDGHPDLSTHLANLGASHMDRFQPLGDLGDLEKAIEYESRALALTPDGHPRLPGRFANLGSSHSYRFKHLGDLTDLEKAIEYHSRALVLTSDGHPNLSIHLANLSASHIHRFERLGNLNDLTKAIDYGSRALASTPDDHPGLLSRLSHLGAAHVYRFQYQEKLEDLEKGIDYGSRALKSTPNDHPDLPKHLANLAMSYKHRFPCLGNLDDLEKAIEYESRALTEIGDNHPNSCNWYFNHATSYLVYYIYSENPLHLEESLRLFRISSESLVGSPRDRFRHAHKWATSASKYPALNPIEAYQTAIDILPQSIWLGATTDQRYKDLKMVETLPIDAAHAAILSSNFSLALEWLEHTRCIVWNQNLMLRSPLDQLRDSHPTLAAHLRTVAKDLQSASSESRESRALSSGPMSPEKVGQIHRRLATEYNELLCQIHALSGFEDFLRPMKVNGLLGAARNGPIVVINCHIKRSDAILILPNKSTVTHLPLPNFSREKAQTARSKIESSLRRLGLRERGVRPRREPGDKDDFTSALAVLWDDIVKPIVEFLEYTTDVTSEKLPHITWCPTGPLSFLPLHAAGDYNQLGRGSRIFDYAISSYTPTLTALLANSPSTLNCGSRVLIVGQATTPGLSPLPGTTKELGCVKSHVENKVGYSQLTDAEATPSTVLDAMEKHDWVHLACHAHQNVYDPTRSGFFLHGETEGTEATLDLAAINRRSFKKKGLAFLSACQTATGDETLPDEAVHLASGMLMAGYSSVIATMWSVVDEDAPLVADQVYGELIMEGKLGNGEAGRALHNAVTRLREKVGEKEFGRWVPYIHIGS</sequence>
<accession>A0A074RRW3</accession>
<dbReference type="InterPro" id="IPR024983">
    <property type="entry name" value="CHAT_dom"/>
</dbReference>
<feature type="domain" description="CHAT" evidence="2">
    <location>
        <begin position="827"/>
        <end position="1114"/>
    </location>
</feature>
<dbReference type="InterPro" id="IPR011990">
    <property type="entry name" value="TPR-like_helical_dom_sf"/>
</dbReference>
<organism evidence="3 4">
    <name type="scientific">Rhizoctonia solani 123E</name>
    <dbReference type="NCBI Taxonomy" id="1423351"/>
    <lineage>
        <taxon>Eukaryota</taxon>
        <taxon>Fungi</taxon>
        <taxon>Dikarya</taxon>
        <taxon>Basidiomycota</taxon>
        <taxon>Agaricomycotina</taxon>
        <taxon>Agaricomycetes</taxon>
        <taxon>Cantharellales</taxon>
        <taxon>Ceratobasidiaceae</taxon>
        <taxon>Rhizoctonia</taxon>
    </lineage>
</organism>